<protein>
    <submittedName>
        <fullName evidence="1">Uncharacterized protein</fullName>
    </submittedName>
</protein>
<name>A0A345NIV9_9MICO</name>
<organism evidence="1 2">
    <name type="scientific">Ornithinimicrobium avium</name>
    <dbReference type="NCBI Taxonomy" id="2283195"/>
    <lineage>
        <taxon>Bacteria</taxon>
        <taxon>Bacillati</taxon>
        <taxon>Actinomycetota</taxon>
        <taxon>Actinomycetes</taxon>
        <taxon>Micrococcales</taxon>
        <taxon>Ornithinimicrobiaceae</taxon>
        <taxon>Ornithinimicrobium</taxon>
    </lineage>
</organism>
<evidence type="ECO:0000313" key="2">
    <source>
        <dbReference type="Proteomes" id="UP000253790"/>
    </source>
</evidence>
<dbReference type="OrthoDB" id="3173471at2"/>
<proteinExistence type="predicted"/>
<evidence type="ECO:0000313" key="1">
    <source>
        <dbReference type="EMBL" id="AXH94967.1"/>
    </source>
</evidence>
<keyword evidence="2" id="KW-1185">Reference proteome</keyword>
<dbReference type="Proteomes" id="UP000253790">
    <property type="component" value="Chromosome"/>
</dbReference>
<accession>A0A345NIV9</accession>
<dbReference type="RefSeq" id="WP_114926735.1">
    <property type="nucleotide sequence ID" value="NZ_CP031229.1"/>
</dbReference>
<sequence length="215" mass="23395">MPLDTTMRRQEGLASGITHHALVTGKYRQLLRGVFVGHGTKVDGYVEARAALLVTHRSAFVSHHTAARLYGAVVPHCDKVHVSVPRGVSRADRSDVTVHASSRAPVLFRGQRTTSAQDTFLDLAAHLNLLDLVVLGDSLVRRKRATPEQLVRAAAEADGRGVRLARRAAGLVRTGVDSPMETRCRMLRVLSGLGAGDRCQVLRPRRQPPAAARLR</sequence>
<dbReference type="KEGG" id="orn:DV701_01165"/>
<dbReference type="AlphaFoldDB" id="A0A345NIV9"/>
<dbReference type="EMBL" id="CP031229">
    <property type="protein sequence ID" value="AXH94967.1"/>
    <property type="molecule type" value="Genomic_DNA"/>
</dbReference>
<gene>
    <name evidence="1" type="ORF">DV701_01165</name>
</gene>
<reference evidence="1 2" key="1">
    <citation type="submission" date="2018-07" db="EMBL/GenBank/DDBJ databases">
        <title>Complete genome sequencing of Ornithinimicrobium sp. AMA3305.</title>
        <authorList>
            <person name="Bae J.-W."/>
        </authorList>
    </citation>
    <scope>NUCLEOTIDE SEQUENCE [LARGE SCALE GENOMIC DNA]</scope>
    <source>
        <strain evidence="1 2">AMA3305</strain>
    </source>
</reference>